<evidence type="ECO:0000256" key="3">
    <source>
        <dbReference type="ARBA" id="ARBA00023242"/>
    </source>
</evidence>
<dbReference type="InterPro" id="IPR039462">
    <property type="entry name" value="Nup159/Nup146_N"/>
</dbReference>
<keyword evidence="2" id="KW-0813">Transport</keyword>
<feature type="domain" description="Nucleoporin Nup159/Nup146 N-terminal" evidence="6">
    <location>
        <begin position="38"/>
        <end position="379"/>
    </location>
</feature>
<name>A0ABR4NMS7_9SACH</name>
<dbReference type="Gene3D" id="2.130.10.10">
    <property type="entry name" value="YVTN repeat-like/Quinoprotein amine dehydrogenase"/>
    <property type="match status" value="1"/>
</dbReference>
<organism evidence="7 8">
    <name type="scientific">Nakaseomyces bracarensis</name>
    <dbReference type="NCBI Taxonomy" id="273131"/>
    <lineage>
        <taxon>Eukaryota</taxon>
        <taxon>Fungi</taxon>
        <taxon>Dikarya</taxon>
        <taxon>Ascomycota</taxon>
        <taxon>Saccharomycotina</taxon>
        <taxon>Saccharomycetes</taxon>
        <taxon>Saccharomycetales</taxon>
        <taxon>Saccharomycetaceae</taxon>
        <taxon>Nakaseomyces</taxon>
    </lineage>
</organism>
<accession>A0ABR4NMS7</accession>
<feature type="coiled-coil region" evidence="4">
    <location>
        <begin position="1263"/>
        <end position="1297"/>
    </location>
</feature>
<comment type="subcellular location">
    <subcellularLocation>
        <location evidence="1">Nucleus</location>
    </subcellularLocation>
</comment>
<dbReference type="Proteomes" id="UP001623330">
    <property type="component" value="Unassembled WGS sequence"/>
</dbReference>
<feature type="region of interest" description="Disordered" evidence="5">
    <location>
        <begin position="518"/>
        <end position="734"/>
    </location>
</feature>
<keyword evidence="3" id="KW-0539">Nucleus</keyword>
<proteinExistence type="predicted"/>
<feature type="compositionally biased region" description="Polar residues" evidence="5">
    <location>
        <begin position="981"/>
        <end position="1004"/>
    </location>
</feature>
<evidence type="ECO:0000256" key="2">
    <source>
        <dbReference type="ARBA" id="ARBA00022448"/>
    </source>
</evidence>
<feature type="compositionally biased region" description="Polar residues" evidence="5">
    <location>
        <begin position="863"/>
        <end position="884"/>
    </location>
</feature>
<reference evidence="7 8" key="1">
    <citation type="submission" date="2024-05" db="EMBL/GenBank/DDBJ databases">
        <title>Long read based assembly of the Candida bracarensis genome reveals expanded adhesin content.</title>
        <authorList>
            <person name="Marcet-Houben M."/>
            <person name="Ksiezopolska E."/>
            <person name="Gabaldon T."/>
        </authorList>
    </citation>
    <scope>NUCLEOTIDE SEQUENCE [LARGE SCALE GENOMIC DNA]</scope>
    <source>
        <strain evidence="7 8">CBM6</strain>
    </source>
</reference>
<feature type="region of interest" description="Disordered" evidence="5">
    <location>
        <begin position="406"/>
        <end position="448"/>
    </location>
</feature>
<evidence type="ECO:0000313" key="7">
    <source>
        <dbReference type="EMBL" id="KAL3229123.1"/>
    </source>
</evidence>
<feature type="region of interest" description="Disordered" evidence="5">
    <location>
        <begin position="807"/>
        <end position="1053"/>
    </location>
</feature>
<sequence>MSSIAKLGPELETTISEDVGFKQLGMKRILPAYDGKLPLSALYNFSISNLHGKYAASTSNKVIFGEVQKLRDYILSDEEDSEFIADKEWNVQNVIRVQFTEHELCIISQDGSYRKLKIDDIDNTPSTGKWDTDYILDVKFIRNHVYYLDGNETLKWNNNIGSNSKLVKNDVLAFDISEDVVALVTNTKSVSILKRQNLEEQKSIAIPAELQEDLSEEQIPISINILSSNEFLIVFGNQIDPNDDEPMHDHKMYVLTIGEEDISYRESFDIAPAFSSVSRIPCYYNIKIQDLLQRGMTVNIIGSATSSELSVWDSIEVLQPAQDSDRAVFPISKDTDQDTTPVGIALDVSSKGEINQPCSGVDKIDALPLIYSLTNEGLLQMSGFFHVTMIKTGKFDLAFIKEAVKGSEKDDTVETNEEEVKSNVSSSDLQTNNEEAAKTQSSFLTLSNNNELPSFSQMKLNNNKTEDADSANIAPAKTQFGAPSFGSTSSGQNTFGAPSFGSFSSGSSTFGATSFGSSTLNNDKVDDKKNQDLSADETDNKVMKSQPANVSNQNTPAFGTPAFGKPLTDAPTNNSDSIFGKSAFGGTSADKPAESPFGKPAFGSAGFNTSAEKPAESPFGKPAFGSAGFNTSTEKPAESPFGKPAFGSTGFNTSAEKPAESPFGKPAFGSAGFNTSTEKPAESPFGKPAFGSTGFNTSAEKPAASPFGKPAFGSTGFNTSAEKPAESPFGKSAFGSTGFNIGSNKSTESPFAKIGKTSFASEKNTYDTSDTLAKLSSDSNDAFGLKKPLKFDSSPFSNVDVNVSPFAQLQNKNETEKVAKSEYSPLISNKIEDVTDIHSEEEQDSSERESSNNEIDEEVYGSGDNSEMPSTTNISELSDSTVEQTPFMDLNINGDSKSDKDNKSTISSLTEKIKQSAQLAPNQLSSPTFSASKNATELNRKSPFSSFANKINQPTSETPMFTFGKTAFGTKSSLNEKDANQNKNGETQTMNGSDNKSHFSSSAENDTEIEKPELPEAIDEKDETTNDRDLEEAKVPLRDSKEDEKITFVPPKTKELHLSDDKIAAEHSGSNISGNDVYSSKKEIEIVNEKQNAKAQEDKEISDNVADENLGNNIKSQDTSANIKEEKIPPFGHSVSKNIDSTTSTNQVDYCDFEVQAFEEDELYLSSLNKPEVVPEFMAGASIIVDKFATEGRVLQHMEKTVQTISAEIDVLFMNINNLDKVFKDQSTLVNEKTAKSFSLPQVWRLGEMEDVSTILEDELDIYNDLFREITQEQSSLSQLERDMKEHMEKKESVLADVTFIESPKDNNTMSSPLTRSQYTLRESTRDKMANTYNKLESLQNVLNVIKIAIEQANDVSIGPLLRDLTSKYRSHVDLLAVIENMKNQMTFLEKKDIQTEILSDPHKNDHEFNGINTNIAEISLELDTKKQIGQFFKQHNR</sequence>
<protein>
    <recommendedName>
        <fullName evidence="6">Nucleoporin Nup159/Nup146 N-terminal domain-containing protein</fullName>
    </recommendedName>
</protein>
<evidence type="ECO:0000256" key="4">
    <source>
        <dbReference type="SAM" id="Coils"/>
    </source>
</evidence>
<feature type="coiled-coil region" evidence="4">
    <location>
        <begin position="1322"/>
        <end position="1392"/>
    </location>
</feature>
<evidence type="ECO:0000256" key="5">
    <source>
        <dbReference type="SAM" id="MobiDB-lite"/>
    </source>
</evidence>
<dbReference type="InterPro" id="IPR015943">
    <property type="entry name" value="WD40/YVTN_repeat-like_dom_sf"/>
</dbReference>
<dbReference type="EMBL" id="JBEVYD010000012">
    <property type="protein sequence ID" value="KAL3229123.1"/>
    <property type="molecule type" value="Genomic_DNA"/>
</dbReference>
<feature type="compositionally biased region" description="Polar residues" evidence="5">
    <location>
        <begin position="904"/>
        <end position="959"/>
    </location>
</feature>
<evidence type="ECO:0000259" key="6">
    <source>
        <dbReference type="Pfam" id="PF16755"/>
    </source>
</evidence>
<dbReference type="SUPFAM" id="SSF117289">
    <property type="entry name" value="Nucleoporin domain"/>
    <property type="match status" value="1"/>
</dbReference>
<feature type="compositionally biased region" description="Polar residues" evidence="5">
    <location>
        <begin position="428"/>
        <end position="448"/>
    </location>
</feature>
<evidence type="ECO:0000313" key="8">
    <source>
        <dbReference type="Proteomes" id="UP001623330"/>
    </source>
</evidence>
<feature type="compositionally biased region" description="Basic and acidic residues" evidence="5">
    <location>
        <begin position="830"/>
        <end position="851"/>
    </location>
</feature>
<dbReference type="Pfam" id="PF16755">
    <property type="entry name" value="Beta-prop_NUP159_NUP214"/>
    <property type="match status" value="1"/>
</dbReference>
<feature type="compositionally biased region" description="Polar residues" evidence="5">
    <location>
        <begin position="546"/>
        <end position="557"/>
    </location>
</feature>
<feature type="compositionally biased region" description="Basic and acidic residues" evidence="5">
    <location>
        <begin position="1023"/>
        <end position="1053"/>
    </location>
</feature>
<evidence type="ECO:0000256" key="1">
    <source>
        <dbReference type="ARBA" id="ARBA00004123"/>
    </source>
</evidence>
<comment type="caution">
    <text evidence="7">The sequence shown here is derived from an EMBL/GenBank/DDBJ whole genome shotgun (WGS) entry which is preliminary data.</text>
</comment>
<gene>
    <name evidence="7" type="ORF">RNJ44_02210</name>
</gene>
<keyword evidence="8" id="KW-1185">Reference proteome</keyword>
<keyword evidence="4" id="KW-0175">Coiled coil</keyword>